<accession>A0A166FMU8</accession>
<evidence type="ECO:0000313" key="1">
    <source>
        <dbReference type="EMBL" id="KZP16981.1"/>
    </source>
</evidence>
<dbReference type="AlphaFoldDB" id="A0A166FMU8"/>
<dbReference type="EMBL" id="KV417587">
    <property type="protein sequence ID" value="KZP16981.1"/>
    <property type="molecule type" value="Genomic_DNA"/>
</dbReference>
<protein>
    <submittedName>
        <fullName evidence="1">Uncharacterized protein</fullName>
    </submittedName>
</protein>
<keyword evidence="2" id="KW-1185">Reference proteome</keyword>
<gene>
    <name evidence="1" type="ORF">FIBSPDRAFT_36733</name>
</gene>
<organism evidence="1 2">
    <name type="scientific">Athelia psychrophila</name>
    <dbReference type="NCBI Taxonomy" id="1759441"/>
    <lineage>
        <taxon>Eukaryota</taxon>
        <taxon>Fungi</taxon>
        <taxon>Dikarya</taxon>
        <taxon>Basidiomycota</taxon>
        <taxon>Agaricomycotina</taxon>
        <taxon>Agaricomycetes</taxon>
        <taxon>Agaricomycetidae</taxon>
        <taxon>Atheliales</taxon>
        <taxon>Atheliaceae</taxon>
        <taxon>Athelia</taxon>
    </lineage>
</organism>
<name>A0A166FMU8_9AGAM</name>
<sequence length="81" mass="8958">MQRILDLAYKALTSTAGLGFEIDSYGMYFLIREKGTTLYLNTRCNSNTEGIQLKLCGVESPGKAERQSMVTVSSFEGIPEN</sequence>
<proteinExistence type="predicted"/>
<dbReference type="Proteomes" id="UP000076532">
    <property type="component" value="Unassembled WGS sequence"/>
</dbReference>
<reference evidence="1 2" key="1">
    <citation type="journal article" date="2016" name="Mol. Biol. Evol.">
        <title>Comparative Genomics of Early-Diverging Mushroom-Forming Fungi Provides Insights into the Origins of Lignocellulose Decay Capabilities.</title>
        <authorList>
            <person name="Nagy L.G."/>
            <person name="Riley R."/>
            <person name="Tritt A."/>
            <person name="Adam C."/>
            <person name="Daum C."/>
            <person name="Floudas D."/>
            <person name="Sun H."/>
            <person name="Yadav J.S."/>
            <person name="Pangilinan J."/>
            <person name="Larsson K.H."/>
            <person name="Matsuura K."/>
            <person name="Barry K."/>
            <person name="Labutti K."/>
            <person name="Kuo R."/>
            <person name="Ohm R.A."/>
            <person name="Bhattacharya S.S."/>
            <person name="Shirouzu T."/>
            <person name="Yoshinaga Y."/>
            <person name="Martin F.M."/>
            <person name="Grigoriev I.V."/>
            <person name="Hibbett D.S."/>
        </authorList>
    </citation>
    <scope>NUCLEOTIDE SEQUENCE [LARGE SCALE GENOMIC DNA]</scope>
    <source>
        <strain evidence="1 2">CBS 109695</strain>
    </source>
</reference>
<evidence type="ECO:0000313" key="2">
    <source>
        <dbReference type="Proteomes" id="UP000076532"/>
    </source>
</evidence>